<reference evidence="2 3" key="1">
    <citation type="journal article" date="2010" name="Nature">
        <title>Genome sequence of the palaeopolyploid soybean.</title>
        <authorList>
            <person name="Schmutz J."/>
            <person name="Cannon S.B."/>
            <person name="Schlueter J."/>
            <person name="Ma J."/>
            <person name="Mitros T."/>
            <person name="Nelson W."/>
            <person name="Hyten D.L."/>
            <person name="Song Q."/>
            <person name="Thelen J.J."/>
            <person name="Cheng J."/>
            <person name="Xu D."/>
            <person name="Hellsten U."/>
            <person name="May G.D."/>
            <person name="Yu Y."/>
            <person name="Sakurai T."/>
            <person name="Umezawa T."/>
            <person name="Bhattacharyya M.K."/>
            <person name="Sandhu D."/>
            <person name="Valliyodan B."/>
            <person name="Lindquist E."/>
            <person name="Peto M."/>
            <person name="Grant D."/>
            <person name="Shu S."/>
            <person name="Goodstein D."/>
            <person name="Barry K."/>
            <person name="Futrell-Griggs M."/>
            <person name="Abernathy B."/>
            <person name="Du J."/>
            <person name="Tian Z."/>
            <person name="Zhu L."/>
            <person name="Gill N."/>
            <person name="Joshi T."/>
            <person name="Libault M."/>
            <person name="Sethuraman A."/>
            <person name="Zhang X.-C."/>
            <person name="Shinozaki K."/>
            <person name="Nguyen H.T."/>
            <person name="Wing R.A."/>
            <person name="Cregan P."/>
            <person name="Specht J."/>
            <person name="Grimwood J."/>
            <person name="Rokhsar D."/>
            <person name="Stacey G."/>
            <person name="Shoemaker R.C."/>
            <person name="Jackson S.A."/>
        </authorList>
    </citation>
    <scope>NUCLEOTIDE SEQUENCE</scope>
    <source>
        <strain evidence="3">cv. Williams 82</strain>
        <tissue evidence="2">Callus</tissue>
    </source>
</reference>
<dbReference type="Pfam" id="PF25019">
    <property type="entry name" value="LRR_R13L1-DRL21"/>
    <property type="match status" value="1"/>
</dbReference>
<feature type="domain" description="R13L1/DRL21-like LRR repeat region" evidence="1">
    <location>
        <begin position="170"/>
        <end position="282"/>
    </location>
</feature>
<reference evidence="2" key="3">
    <citation type="submission" date="2018-07" db="EMBL/GenBank/DDBJ databases">
        <title>WGS assembly of Glycine max.</title>
        <authorList>
            <person name="Schmutz J."/>
            <person name="Cannon S."/>
            <person name="Schlueter J."/>
            <person name="Ma J."/>
            <person name="Mitros T."/>
            <person name="Nelson W."/>
            <person name="Hyten D."/>
            <person name="Song Q."/>
            <person name="Thelen J."/>
            <person name="Cheng J."/>
            <person name="Xu D."/>
            <person name="Hellsten U."/>
            <person name="May G."/>
            <person name="Yu Y."/>
            <person name="Sakurai T."/>
            <person name="Umezawa T."/>
            <person name="Bhattacharyya M."/>
            <person name="Sandhu D."/>
            <person name="Valliyodan B."/>
            <person name="Lindquist E."/>
            <person name="Peto M."/>
            <person name="Grant D."/>
            <person name="Shu S."/>
            <person name="Goodstein D."/>
            <person name="Barry K."/>
            <person name="Futrell-Griggs M."/>
            <person name="Abernathy B."/>
            <person name="Du J."/>
            <person name="Tian Z."/>
            <person name="Zhu L."/>
            <person name="Gill N."/>
            <person name="Joshi T."/>
            <person name="Libault M."/>
            <person name="Sethuraman A."/>
            <person name="Zhang X."/>
            <person name="Shinozaki K."/>
            <person name="Nguyen H."/>
            <person name="Wing R."/>
            <person name="Cregan P."/>
            <person name="Specht J."/>
            <person name="Grimwood J."/>
            <person name="Rokhsar D."/>
            <person name="Stacey G."/>
            <person name="Shoemaker R."/>
            <person name="Jackson S."/>
        </authorList>
    </citation>
    <scope>NUCLEOTIDE SEQUENCE</scope>
    <source>
        <tissue evidence="2">Callus</tissue>
    </source>
</reference>
<sequence>MPSAGCFFRQSSTYETWSVIHDLLKDLAKYVCGDISFRLAVDKANVIPKTCYFSLAINHVQYIDGFGRMNYLYDHWYCKRCRTLGNLKHLFSLDLSSTAIKKLLDSTCSLYNLQILKLSFCKNLEELPLNLQRLEFGDTKVKKMPMHLGKLKNLQVLSSFYVGTTTEFGIQQLGELNLHGRLSIGELQNIQNPWDALAADLKNKIHLAELELEWNQNSDDLTKERDVFENLHPSKHLKKLSIRNYGDKQFPMQCPKLKGKLPKQLLRLKKLAIRHCKHLEAWSLEFSELDIRYCGKLQFDYHLTALEMLTISGHSMEASTLERIGYILSNTSLELLFIDSCPNINISISHCYDFLINLEISNGCDSLTTFWLDLFPKLCLFDLMCRPAHNHLKDQKISGCPKFESFPSEGLSAPWVESFHTEELENLISLPERMHFLLPSLDNLQIEDCLS</sequence>
<dbReference type="InterPro" id="IPR032675">
    <property type="entry name" value="LRR_dom_sf"/>
</dbReference>
<organism evidence="2">
    <name type="scientific">Glycine max</name>
    <name type="common">Soybean</name>
    <name type="synonym">Glycine hispida</name>
    <dbReference type="NCBI Taxonomy" id="3847"/>
    <lineage>
        <taxon>Eukaryota</taxon>
        <taxon>Viridiplantae</taxon>
        <taxon>Streptophyta</taxon>
        <taxon>Embryophyta</taxon>
        <taxon>Tracheophyta</taxon>
        <taxon>Spermatophyta</taxon>
        <taxon>Magnoliopsida</taxon>
        <taxon>eudicotyledons</taxon>
        <taxon>Gunneridae</taxon>
        <taxon>Pentapetalae</taxon>
        <taxon>rosids</taxon>
        <taxon>fabids</taxon>
        <taxon>Fabales</taxon>
        <taxon>Fabaceae</taxon>
        <taxon>Papilionoideae</taxon>
        <taxon>50 kb inversion clade</taxon>
        <taxon>NPAAA clade</taxon>
        <taxon>indigoferoid/millettioid clade</taxon>
        <taxon>Phaseoleae</taxon>
        <taxon>Glycine</taxon>
        <taxon>Glycine subgen. Soja</taxon>
    </lineage>
</organism>
<dbReference type="Gene3D" id="3.80.10.10">
    <property type="entry name" value="Ribonuclease Inhibitor"/>
    <property type="match status" value="1"/>
</dbReference>
<dbReference type="EnsemblPlants" id="KRH37804">
    <property type="protein sequence ID" value="KRH37804"/>
    <property type="gene ID" value="GLYMA_09G090400"/>
</dbReference>
<gene>
    <name evidence="2" type="ORF">GLYMA_09G090400</name>
</gene>
<evidence type="ECO:0000313" key="2">
    <source>
        <dbReference type="EMBL" id="KRH37804.1"/>
    </source>
</evidence>
<dbReference type="SMR" id="A0A0R0I5Y6"/>
<evidence type="ECO:0000313" key="4">
    <source>
        <dbReference type="Proteomes" id="UP000008827"/>
    </source>
</evidence>
<proteinExistence type="predicted"/>
<dbReference type="PANTHER" id="PTHR47186:SF43">
    <property type="entry name" value="TYPE DISEASE RESISTANCE PROTEIN CNL-J3, PUTATIVE-RELATED"/>
    <property type="match status" value="1"/>
</dbReference>
<dbReference type="SUPFAM" id="SSF52058">
    <property type="entry name" value="L domain-like"/>
    <property type="match status" value="1"/>
</dbReference>
<dbReference type="PANTHER" id="PTHR47186">
    <property type="entry name" value="LEUCINE-RICH REPEAT-CONTAINING PROTEIN 57"/>
    <property type="match status" value="1"/>
</dbReference>
<dbReference type="InParanoid" id="A0A0R0I5Y6"/>
<name>A0A0R0I5Y6_SOYBN</name>
<keyword evidence="4" id="KW-1185">Reference proteome</keyword>
<dbReference type="AlphaFoldDB" id="A0A0R0I5Y6"/>
<dbReference type="InterPro" id="IPR056789">
    <property type="entry name" value="LRR_R13L1-DRL21"/>
</dbReference>
<dbReference type="Gramene" id="KRH37804">
    <property type="protein sequence ID" value="KRH37804"/>
    <property type="gene ID" value="GLYMA_09G090400"/>
</dbReference>
<accession>A0A0R0I5Y6</accession>
<evidence type="ECO:0000313" key="3">
    <source>
        <dbReference type="EnsemblPlants" id="KRH37804"/>
    </source>
</evidence>
<protein>
    <recommendedName>
        <fullName evidence="1">R13L1/DRL21-like LRR repeat region domain-containing protein</fullName>
    </recommendedName>
</protein>
<reference evidence="3" key="2">
    <citation type="submission" date="2018-02" db="UniProtKB">
        <authorList>
            <consortium name="EnsemblPlants"/>
        </authorList>
    </citation>
    <scope>IDENTIFICATION</scope>
    <source>
        <strain evidence="3">Williams 82</strain>
    </source>
</reference>
<dbReference type="EMBL" id="CM000842">
    <property type="protein sequence ID" value="KRH37804.1"/>
    <property type="molecule type" value="Genomic_DNA"/>
</dbReference>
<dbReference type="Proteomes" id="UP000008827">
    <property type="component" value="Chromosome 9"/>
</dbReference>
<evidence type="ECO:0000259" key="1">
    <source>
        <dbReference type="Pfam" id="PF25019"/>
    </source>
</evidence>